<proteinExistence type="predicted"/>
<protein>
    <submittedName>
        <fullName evidence="1">DUF3277 family protein</fullName>
    </submittedName>
</protein>
<dbReference type="InterPro" id="IPR021695">
    <property type="entry name" value="Phage_KPP10_Orf10"/>
</dbReference>
<accession>A0A5B9DYC9</accession>
<reference evidence="1 2" key="1">
    <citation type="submission" date="2019-08" db="EMBL/GenBank/DDBJ databases">
        <title>Complete genome sequence of Rhodanobacter glycinis strain T01E-68 isolated from tomato root.</title>
        <authorList>
            <person name="Weon H.-Y."/>
            <person name="Lee S.A."/>
        </authorList>
    </citation>
    <scope>NUCLEOTIDE SEQUENCE [LARGE SCALE GENOMIC DNA]</scope>
    <source>
        <strain evidence="1 2">T01E-68</strain>
    </source>
</reference>
<dbReference type="KEGG" id="rgl:CS053_08780"/>
<dbReference type="RefSeq" id="WP_147627178.1">
    <property type="nucleotide sequence ID" value="NZ_CP042807.1"/>
</dbReference>
<evidence type="ECO:0000313" key="2">
    <source>
        <dbReference type="Proteomes" id="UP000321807"/>
    </source>
</evidence>
<dbReference type="EMBL" id="CP042807">
    <property type="protein sequence ID" value="QEE24588.1"/>
    <property type="molecule type" value="Genomic_DNA"/>
</dbReference>
<dbReference type="Pfam" id="PF11681">
    <property type="entry name" value="Phage_Tube_PhiTE"/>
    <property type="match status" value="1"/>
</dbReference>
<sequence length="149" mass="15267">MATGKTYSFLAVQATIVGPGGAIDLGNGAAAAEEGLTIEAAGDKSTMTIGADGAGMHSLHADKSGTITVRLLKTSPKNAALQAMYDLQTATASLHGQNTLTIVNTAANDSIGCRGVAFKKAPSITYAKEGAMMEWSFDAIAIDRLLGEY</sequence>
<name>A0A5B9DYC9_9GAMM</name>
<dbReference type="AlphaFoldDB" id="A0A5B9DYC9"/>
<gene>
    <name evidence="1" type="ORF">CS053_08780</name>
</gene>
<organism evidence="1 2">
    <name type="scientific">Rhodanobacter glycinis</name>
    <dbReference type="NCBI Taxonomy" id="582702"/>
    <lineage>
        <taxon>Bacteria</taxon>
        <taxon>Pseudomonadati</taxon>
        <taxon>Pseudomonadota</taxon>
        <taxon>Gammaproteobacteria</taxon>
        <taxon>Lysobacterales</taxon>
        <taxon>Rhodanobacteraceae</taxon>
        <taxon>Rhodanobacter</taxon>
    </lineage>
</organism>
<evidence type="ECO:0000313" key="1">
    <source>
        <dbReference type="EMBL" id="QEE24588.1"/>
    </source>
</evidence>
<dbReference type="Proteomes" id="UP000321807">
    <property type="component" value="Chromosome"/>
</dbReference>